<keyword evidence="3" id="KW-1185">Reference proteome</keyword>
<organism evidence="2 3">
    <name type="scientific">Bremia lactucae</name>
    <name type="common">Lettuce downy mildew</name>
    <dbReference type="NCBI Taxonomy" id="4779"/>
    <lineage>
        <taxon>Eukaryota</taxon>
        <taxon>Sar</taxon>
        <taxon>Stramenopiles</taxon>
        <taxon>Oomycota</taxon>
        <taxon>Peronosporomycetes</taxon>
        <taxon>Peronosporales</taxon>
        <taxon>Peronosporaceae</taxon>
        <taxon>Bremia</taxon>
    </lineage>
</organism>
<protein>
    <recommendedName>
        <fullName evidence="4">ABC transporter family G domain-containing protein</fullName>
    </recommendedName>
</protein>
<dbReference type="AlphaFoldDB" id="A0A976NYW1"/>
<dbReference type="GeneID" id="94353343"/>
<evidence type="ECO:0000313" key="3">
    <source>
        <dbReference type="Proteomes" id="UP000294530"/>
    </source>
</evidence>
<keyword evidence="1" id="KW-0813">Transport</keyword>
<dbReference type="EMBL" id="SHOA02000036">
    <property type="protein sequence ID" value="TDH73028.1"/>
    <property type="molecule type" value="Genomic_DNA"/>
</dbReference>
<dbReference type="KEGG" id="blac:94353343"/>
<reference evidence="2 3" key="1">
    <citation type="journal article" date="2021" name="Genome Biol.">
        <title>AFLAP: assembly-free linkage analysis pipeline using k-mers from genome sequencing data.</title>
        <authorList>
            <person name="Fletcher K."/>
            <person name="Zhang L."/>
            <person name="Gil J."/>
            <person name="Han R."/>
            <person name="Cavanaugh K."/>
            <person name="Michelmore R."/>
        </authorList>
    </citation>
    <scope>NUCLEOTIDE SEQUENCE [LARGE SCALE GENOMIC DNA]</scope>
    <source>
        <strain evidence="2 3">SF5</strain>
    </source>
</reference>
<name>A0A976NYW1_BRELC</name>
<evidence type="ECO:0000313" key="2">
    <source>
        <dbReference type="EMBL" id="TDH73028.1"/>
    </source>
</evidence>
<dbReference type="RefSeq" id="XP_067822527.1">
    <property type="nucleotide sequence ID" value="XM_067967672.1"/>
</dbReference>
<dbReference type="PANTHER" id="PTHR19241">
    <property type="entry name" value="ATP-BINDING CASSETTE TRANSPORTER"/>
    <property type="match status" value="1"/>
</dbReference>
<evidence type="ECO:0000256" key="1">
    <source>
        <dbReference type="ARBA" id="ARBA00022448"/>
    </source>
</evidence>
<dbReference type="OrthoDB" id="123181at2759"/>
<dbReference type="Proteomes" id="UP000294530">
    <property type="component" value="Unassembled WGS sequence"/>
</dbReference>
<gene>
    <name evidence="2" type="ORF">CCR75_009633</name>
</gene>
<evidence type="ECO:0008006" key="4">
    <source>
        <dbReference type="Google" id="ProtNLM"/>
    </source>
</evidence>
<proteinExistence type="predicted"/>
<accession>A0A976NYW1</accession>
<sequence>MSGTLVESSSVIQKKRVKAGGSALIVMRGIQSIVRTGRTVLCTIHQPSIVIFDFFDGLLLLQRG</sequence>
<comment type="caution">
    <text evidence="2">The sequence shown here is derived from an EMBL/GenBank/DDBJ whole genome shotgun (WGS) entry which is preliminary data.</text>
</comment>